<gene>
    <name evidence="6" type="ORF">KU306_15815</name>
</gene>
<name>A0ABY5RI90_HALLR</name>
<evidence type="ECO:0000313" key="7">
    <source>
        <dbReference type="Proteomes" id="UP001058330"/>
    </source>
</evidence>
<dbReference type="Gene3D" id="1.10.357.140">
    <property type="entry name" value="UbiA prenyltransferase"/>
    <property type="match status" value="1"/>
</dbReference>
<geneLocation type="plasmid" evidence="6 7">
    <name>pHl5678-1</name>
</geneLocation>
<organism evidence="6 7">
    <name type="scientific">Haloferax larsenii</name>
    <dbReference type="NCBI Taxonomy" id="302484"/>
    <lineage>
        <taxon>Archaea</taxon>
        <taxon>Methanobacteriati</taxon>
        <taxon>Methanobacteriota</taxon>
        <taxon>Stenosarchaea group</taxon>
        <taxon>Halobacteria</taxon>
        <taxon>Halobacteriales</taxon>
        <taxon>Haloferacaceae</taxon>
        <taxon>Haloferax</taxon>
    </lineage>
</organism>
<evidence type="ECO:0000256" key="2">
    <source>
        <dbReference type="ARBA" id="ARBA00022692"/>
    </source>
</evidence>
<dbReference type="Proteomes" id="UP001058330">
    <property type="component" value="Plasmid pHl5678-1"/>
</dbReference>
<dbReference type="PANTHER" id="PTHR42723">
    <property type="entry name" value="CHLOROPHYLL SYNTHASE"/>
    <property type="match status" value="1"/>
</dbReference>
<feature type="transmembrane region" description="Helical" evidence="5">
    <location>
        <begin position="156"/>
        <end position="176"/>
    </location>
</feature>
<feature type="transmembrane region" description="Helical" evidence="5">
    <location>
        <begin position="268"/>
        <end position="286"/>
    </location>
</feature>
<dbReference type="PANTHER" id="PTHR42723:SF1">
    <property type="entry name" value="CHLOROPHYLL SYNTHASE, CHLOROPLASTIC"/>
    <property type="match status" value="1"/>
</dbReference>
<feature type="transmembrane region" description="Helical" evidence="5">
    <location>
        <begin position="209"/>
        <end position="228"/>
    </location>
</feature>
<dbReference type="InterPro" id="IPR000537">
    <property type="entry name" value="UbiA_prenyltransferase"/>
</dbReference>
<dbReference type="InterPro" id="IPR044878">
    <property type="entry name" value="UbiA_sf"/>
</dbReference>
<feature type="transmembrane region" description="Helical" evidence="5">
    <location>
        <begin position="21"/>
        <end position="38"/>
    </location>
</feature>
<protein>
    <submittedName>
        <fullName evidence="6">UbiA family prenyltransferase</fullName>
    </submittedName>
</protein>
<sequence>MTTTDYARAFVQFNRVTPPRYFAVDIAIFSLPVVLAAPDNSVGTVAAIGLLSWLFVRGAALTLDDYFDAEADAIEKAYRPIPSGLVTRRQALFIAVAMLLAGLGLAAIVGPRFLVAVIALLSILASDPLVFNKFDVPGISTLVTVTSVSMASCMGWLVYGDVGVSLVVVFATTWFWDLSHDTIGAYLDRDGDTQADIQSLGRDLSRTTVAGIVGVCTVVFASLLGSAVPGGFPWILVPFGLSGAVVVITAGFGSGWFRPQTVRRAVEWNVVVSYAFVAVASVGGGLL</sequence>
<evidence type="ECO:0000256" key="3">
    <source>
        <dbReference type="ARBA" id="ARBA00022989"/>
    </source>
</evidence>
<feature type="transmembrane region" description="Helical" evidence="5">
    <location>
        <begin position="234"/>
        <end position="256"/>
    </location>
</feature>
<keyword evidence="7" id="KW-1185">Reference proteome</keyword>
<evidence type="ECO:0000256" key="4">
    <source>
        <dbReference type="ARBA" id="ARBA00023136"/>
    </source>
</evidence>
<dbReference type="InterPro" id="IPR050475">
    <property type="entry name" value="Prenyltransferase_related"/>
</dbReference>
<accession>A0ABY5RI90</accession>
<dbReference type="RefSeq" id="WP_258303568.1">
    <property type="nucleotide sequence ID" value="NZ_CP078064.1"/>
</dbReference>
<proteinExistence type="predicted"/>
<evidence type="ECO:0000256" key="1">
    <source>
        <dbReference type="ARBA" id="ARBA00004651"/>
    </source>
</evidence>
<dbReference type="Gene3D" id="1.20.120.1780">
    <property type="entry name" value="UbiA prenyltransferase"/>
    <property type="match status" value="1"/>
</dbReference>
<dbReference type="GeneID" id="74530405"/>
<keyword evidence="6" id="KW-0614">Plasmid</keyword>
<feature type="transmembrane region" description="Helical" evidence="5">
    <location>
        <begin position="44"/>
        <end position="63"/>
    </location>
</feature>
<comment type="subcellular location">
    <subcellularLocation>
        <location evidence="1">Cell membrane</location>
        <topology evidence="1">Multi-pass membrane protein</topology>
    </subcellularLocation>
</comment>
<keyword evidence="2 5" id="KW-0812">Transmembrane</keyword>
<keyword evidence="3 5" id="KW-1133">Transmembrane helix</keyword>
<dbReference type="Pfam" id="PF01040">
    <property type="entry name" value="UbiA"/>
    <property type="match status" value="1"/>
</dbReference>
<dbReference type="EMBL" id="CP078064">
    <property type="protein sequence ID" value="UVE52087.1"/>
    <property type="molecule type" value="Genomic_DNA"/>
</dbReference>
<keyword evidence="4 5" id="KW-0472">Membrane</keyword>
<evidence type="ECO:0000256" key="5">
    <source>
        <dbReference type="SAM" id="Phobius"/>
    </source>
</evidence>
<reference evidence="6" key="1">
    <citation type="submission" date="2021-07" db="EMBL/GenBank/DDBJ databases">
        <title>Studies on halocins as antimicrobial molecules from haloarchaea.</title>
        <authorList>
            <person name="Kumar S."/>
            <person name="Khare S.K."/>
        </authorList>
    </citation>
    <scope>NUCLEOTIDE SEQUENCE</scope>
    <source>
        <strain evidence="6">NCIM 5678</strain>
        <plasmid evidence="6">pHl5678-1</plasmid>
    </source>
</reference>
<feature type="transmembrane region" description="Helical" evidence="5">
    <location>
        <begin position="92"/>
        <end position="125"/>
    </location>
</feature>
<evidence type="ECO:0000313" key="6">
    <source>
        <dbReference type="EMBL" id="UVE52087.1"/>
    </source>
</evidence>